<reference evidence="1" key="1">
    <citation type="submission" date="2014-11" db="EMBL/GenBank/DDBJ databases">
        <authorList>
            <person name="Amaro Gonzalez C."/>
        </authorList>
    </citation>
    <scope>NUCLEOTIDE SEQUENCE</scope>
</reference>
<reference evidence="1" key="2">
    <citation type="journal article" date="2015" name="Fish Shellfish Immunol.">
        <title>Early steps in the European eel (Anguilla anguilla)-Vibrio vulnificus interaction in the gills: Role of the RtxA13 toxin.</title>
        <authorList>
            <person name="Callol A."/>
            <person name="Pajuelo D."/>
            <person name="Ebbesson L."/>
            <person name="Teles M."/>
            <person name="MacKenzie S."/>
            <person name="Amaro C."/>
        </authorList>
    </citation>
    <scope>NUCLEOTIDE SEQUENCE</scope>
</reference>
<evidence type="ECO:0000313" key="1">
    <source>
        <dbReference type="EMBL" id="JAH23075.1"/>
    </source>
</evidence>
<accession>A0A0E9R3L3</accession>
<sequence length="35" mass="4022">MKQCPAEQVSDWCRILLNTLICHAAGPLRRYSTFV</sequence>
<protein>
    <submittedName>
        <fullName evidence="1">Uncharacterized protein</fullName>
    </submittedName>
</protein>
<dbReference type="EMBL" id="GBXM01085502">
    <property type="protein sequence ID" value="JAH23075.1"/>
    <property type="molecule type" value="Transcribed_RNA"/>
</dbReference>
<organism evidence="1">
    <name type="scientific">Anguilla anguilla</name>
    <name type="common">European freshwater eel</name>
    <name type="synonym">Muraena anguilla</name>
    <dbReference type="NCBI Taxonomy" id="7936"/>
    <lineage>
        <taxon>Eukaryota</taxon>
        <taxon>Metazoa</taxon>
        <taxon>Chordata</taxon>
        <taxon>Craniata</taxon>
        <taxon>Vertebrata</taxon>
        <taxon>Euteleostomi</taxon>
        <taxon>Actinopterygii</taxon>
        <taxon>Neopterygii</taxon>
        <taxon>Teleostei</taxon>
        <taxon>Anguilliformes</taxon>
        <taxon>Anguillidae</taxon>
        <taxon>Anguilla</taxon>
    </lineage>
</organism>
<proteinExistence type="predicted"/>
<name>A0A0E9R3L3_ANGAN</name>
<dbReference type="AlphaFoldDB" id="A0A0E9R3L3"/>